<protein>
    <submittedName>
        <fullName evidence="2">Uncharacterized protein</fullName>
    </submittedName>
</protein>
<evidence type="ECO:0000313" key="3">
    <source>
        <dbReference type="Proteomes" id="UP000249808"/>
    </source>
</evidence>
<dbReference type="AlphaFoldDB" id="A0A327ZP42"/>
<organism evidence="2 3">
    <name type="scientific">Macrococcus epidermidis</name>
    <dbReference type="NCBI Taxonomy" id="1902580"/>
    <lineage>
        <taxon>Bacteria</taxon>
        <taxon>Bacillati</taxon>
        <taxon>Bacillota</taxon>
        <taxon>Bacilli</taxon>
        <taxon>Bacillales</taxon>
        <taxon>Staphylococcaceae</taxon>
        <taxon>Macrococcus</taxon>
    </lineage>
</organism>
<keyword evidence="1" id="KW-0812">Transmembrane</keyword>
<feature type="transmembrane region" description="Helical" evidence="1">
    <location>
        <begin position="12"/>
        <end position="28"/>
    </location>
</feature>
<gene>
    <name evidence="2" type="ORF">BHU61_10125</name>
</gene>
<keyword evidence="1" id="KW-0472">Membrane</keyword>
<keyword evidence="3" id="KW-1185">Reference proteome</keyword>
<name>A0A327ZP42_9STAP</name>
<keyword evidence="1" id="KW-1133">Transmembrane helix</keyword>
<comment type="caution">
    <text evidence="2">The sequence shown here is derived from an EMBL/GenBank/DDBJ whole genome shotgun (WGS) entry which is preliminary data.</text>
</comment>
<evidence type="ECO:0000313" key="2">
    <source>
        <dbReference type="EMBL" id="RAK44123.1"/>
    </source>
</evidence>
<dbReference type="RefSeq" id="WP_111716640.1">
    <property type="nucleotide sequence ID" value="NZ_JBHSSR010000015.1"/>
</dbReference>
<accession>A0A327ZP42</accession>
<reference evidence="2 3" key="1">
    <citation type="journal article" date="2018" name="Front. Microbiol.">
        <title>Description and Comparative Genomics of Macrococcus caseolyticus subsp. hominis subsp. nov., Macrococcus goetzii sp. nov., Macrococcus epidermidis sp. nov., and Macrococcus bohemicus sp. nov., Novel Macrococci From Human Clinical Material With Virulence Potential and Suspected Uptake of Foreign DNA by Natural Transformation.</title>
        <authorList>
            <person name="Maslanova I."/>
            <person name="Wertheimer Z."/>
            <person name="Sedlacek I."/>
            <person name="Svec P."/>
            <person name="Indrakova A."/>
            <person name="Kovarovic V."/>
            <person name="Schumann P."/>
            <person name="Sproer C."/>
            <person name="Kralova S."/>
            <person name="Sedo O."/>
            <person name="Kristofova L."/>
            <person name="Vrbovska V."/>
            <person name="Fuzik T."/>
            <person name="Petras P."/>
            <person name="Zdrahal Z."/>
            <person name="Ruzickova V."/>
            <person name="Doskar J."/>
            <person name="Pantucek R."/>
        </authorList>
    </citation>
    <scope>NUCLEOTIDE SEQUENCE [LARGE SCALE GENOMIC DNA]</scope>
    <source>
        <strain evidence="2 3">01/688</strain>
    </source>
</reference>
<dbReference type="Proteomes" id="UP000249808">
    <property type="component" value="Unassembled WGS sequence"/>
</dbReference>
<evidence type="ECO:0000256" key="1">
    <source>
        <dbReference type="SAM" id="Phobius"/>
    </source>
</evidence>
<sequence length="226" mass="26553">MLFTRTPVNKLLPFVYTTLFVIFILLIFEQILQMVIVLLFPDIYSVLPFTLDFFFTENISELTNIPSWIIILIVIILLIAITFWVVELLVKYNERQEELYIGDITDHHLYLAIFTRPNVNITDLPIYTGDFMRDNKGTSSTSETNSTPGELYKFMHAALFSKPLDEVFYIQHIKVQKETWRGLKFTGEAITNKRNLLVRKQKKFFLSRSVNDYDKMKTFIKSIAEN</sequence>
<feature type="transmembrane region" description="Helical" evidence="1">
    <location>
        <begin position="67"/>
        <end position="90"/>
    </location>
</feature>
<proteinExistence type="predicted"/>
<dbReference type="EMBL" id="PZJH01000005">
    <property type="protein sequence ID" value="RAK44123.1"/>
    <property type="molecule type" value="Genomic_DNA"/>
</dbReference>